<evidence type="ECO:0000313" key="8">
    <source>
        <dbReference type="Proteomes" id="UP001162131"/>
    </source>
</evidence>
<keyword evidence="8" id="KW-1185">Reference proteome</keyword>
<evidence type="ECO:0000256" key="2">
    <source>
        <dbReference type="ARBA" id="ARBA00022692"/>
    </source>
</evidence>
<comment type="caution">
    <text evidence="7">The sequence shown here is derived from an EMBL/GenBank/DDBJ whole genome shotgun (WGS) entry which is preliminary data.</text>
</comment>
<gene>
    <name evidence="7" type="ORF">BSTOLATCC_MIC22441</name>
</gene>
<evidence type="ECO:0000256" key="1">
    <source>
        <dbReference type="ARBA" id="ARBA00004370"/>
    </source>
</evidence>
<evidence type="ECO:0000259" key="6">
    <source>
        <dbReference type="Pfam" id="PF01094"/>
    </source>
</evidence>
<reference evidence="7" key="1">
    <citation type="submission" date="2021-09" db="EMBL/GenBank/DDBJ databases">
        <authorList>
            <consortium name="AG Swart"/>
            <person name="Singh M."/>
            <person name="Singh A."/>
            <person name="Seah K."/>
            <person name="Emmerich C."/>
        </authorList>
    </citation>
    <scope>NUCLEOTIDE SEQUENCE</scope>
    <source>
        <strain evidence="7">ATCC30299</strain>
    </source>
</reference>
<keyword evidence="4 5" id="KW-0472">Membrane</keyword>
<keyword evidence="2 5" id="KW-0812">Transmembrane</keyword>
<feature type="transmembrane region" description="Helical" evidence="5">
    <location>
        <begin position="815"/>
        <end position="832"/>
    </location>
</feature>
<organism evidence="7 8">
    <name type="scientific">Blepharisma stoltei</name>
    <dbReference type="NCBI Taxonomy" id="1481888"/>
    <lineage>
        <taxon>Eukaryota</taxon>
        <taxon>Sar</taxon>
        <taxon>Alveolata</taxon>
        <taxon>Ciliophora</taxon>
        <taxon>Postciliodesmatophora</taxon>
        <taxon>Heterotrichea</taxon>
        <taxon>Heterotrichida</taxon>
        <taxon>Blepharismidae</taxon>
        <taxon>Blepharisma</taxon>
    </lineage>
</organism>
<dbReference type="InterPro" id="IPR001828">
    <property type="entry name" value="ANF_lig-bd_rcpt"/>
</dbReference>
<feature type="domain" description="Receptor ligand binding region" evidence="6">
    <location>
        <begin position="111"/>
        <end position="439"/>
    </location>
</feature>
<feature type="transmembrane region" description="Helical" evidence="5">
    <location>
        <begin position="552"/>
        <end position="581"/>
    </location>
</feature>
<dbReference type="InterPro" id="IPR028082">
    <property type="entry name" value="Peripla_BP_I"/>
</dbReference>
<dbReference type="SUPFAM" id="SSF53822">
    <property type="entry name" value="Periplasmic binding protein-like I"/>
    <property type="match status" value="1"/>
</dbReference>
<keyword evidence="3 5" id="KW-1133">Transmembrane helix</keyword>
<dbReference type="Proteomes" id="UP001162131">
    <property type="component" value="Unassembled WGS sequence"/>
</dbReference>
<dbReference type="AlphaFoldDB" id="A0AAU9JEC0"/>
<name>A0AAU9JEC0_9CILI</name>
<accession>A0AAU9JEC0</accession>
<evidence type="ECO:0000256" key="3">
    <source>
        <dbReference type="ARBA" id="ARBA00022989"/>
    </source>
</evidence>
<feature type="transmembrane region" description="Helical" evidence="5">
    <location>
        <begin position="732"/>
        <end position="753"/>
    </location>
</feature>
<proteinExistence type="predicted"/>
<sequence length="833" mass="93360">MSALKIISEILNQAYEENRLDLASVAKMIISNNSNKSQFSLVNIRKGERIIVGSIIDGDTKIFGNITFPGGTNNIPKSTKKVLHLSINAGTTNPGAAPSLTQKLGSMGSYVAIDKINESHDILSNFQLEMFNYDCGVTIFNASFGKTCFTNDIEKLGLSHLSAYGSVVTKGTMQIFNQLNISLPVIGSSNGDPSLSSSTNFPMYVRMISSLWYSQSIVCLKAIGWTKASILYENSSWGVAVYSSIIKAAGNLNLEIINPENLRLIPPGLNRTGLRSYKPQIEGVVNSQTRLLIMLIQCPACNYVAEYFYDLGLRKGDIIIFWTTPDIITYFPANDEAFHKRYEIANSAFTFTFENLVGSLGQNVRSRILAKYNTEPNAFSCQYFDSVYTVSNALDYMINRGQDYTDPAKLMAAIRNVQFGGCTRKVSINKGSNDRIFDVFYMEVIKINEDGNSTTYKTGKFKPFSTHLWTVLTPLIYADGTTVKPSDLRNENGTCPFPSKNVRTFDKGRAILFAVCFTVALITAAITFIIWKKWWNINVEELKEKQEISPPDFIVGATIVVEFFQLAAMGPDFSVISPFLFTASNFLSLDLGNIIEMKNGIFWIVVDGVLTGILVWIILCVVVLFRLDEKWKNFEIFRFLAWTADYLMPILGNLCFIPFISICLDIFLCDQSIGDNFTDSFLTKDCYVFCWKGSHLIYAILSCLALLSYEPLAVFCRPLWQELQPMLHVKAIPLFLMVKTVIQTALIVLNKTVKRSSDLGHGIIFIFVMTVYISFTLKVKPYNYARFSLWQALSLIGVAWLAILSVIQIEISDHYYSTIAIIFLPSGWLFIAA</sequence>
<dbReference type="EMBL" id="CAJZBQ010000021">
    <property type="protein sequence ID" value="CAG9319091.1"/>
    <property type="molecule type" value="Genomic_DNA"/>
</dbReference>
<feature type="transmembrane region" description="Helical" evidence="5">
    <location>
        <begin position="601"/>
        <end position="625"/>
    </location>
</feature>
<evidence type="ECO:0000256" key="4">
    <source>
        <dbReference type="ARBA" id="ARBA00023136"/>
    </source>
</evidence>
<feature type="transmembrane region" description="Helical" evidence="5">
    <location>
        <begin position="789"/>
        <end position="809"/>
    </location>
</feature>
<feature type="transmembrane region" description="Helical" evidence="5">
    <location>
        <begin position="697"/>
        <end position="720"/>
    </location>
</feature>
<protein>
    <recommendedName>
        <fullName evidence="6">Receptor ligand binding region domain-containing protein</fullName>
    </recommendedName>
</protein>
<feature type="transmembrane region" description="Helical" evidence="5">
    <location>
        <begin position="510"/>
        <end position="531"/>
    </location>
</feature>
<dbReference type="Pfam" id="PF01094">
    <property type="entry name" value="ANF_receptor"/>
    <property type="match status" value="1"/>
</dbReference>
<dbReference type="Gene3D" id="3.40.50.2300">
    <property type="match status" value="2"/>
</dbReference>
<dbReference type="GO" id="GO:0016020">
    <property type="term" value="C:membrane"/>
    <property type="evidence" value="ECO:0007669"/>
    <property type="project" value="UniProtKB-SubCell"/>
</dbReference>
<comment type="subcellular location">
    <subcellularLocation>
        <location evidence="1">Membrane</location>
    </subcellularLocation>
</comment>
<evidence type="ECO:0000313" key="7">
    <source>
        <dbReference type="EMBL" id="CAG9319091.1"/>
    </source>
</evidence>
<feature type="transmembrane region" description="Helical" evidence="5">
    <location>
        <begin position="759"/>
        <end position="777"/>
    </location>
</feature>
<evidence type="ECO:0000256" key="5">
    <source>
        <dbReference type="SAM" id="Phobius"/>
    </source>
</evidence>
<feature type="transmembrane region" description="Helical" evidence="5">
    <location>
        <begin position="646"/>
        <end position="668"/>
    </location>
</feature>